<dbReference type="Gene3D" id="3.90.190.20">
    <property type="entry name" value="Mur ligase, C-terminal domain"/>
    <property type="match status" value="1"/>
</dbReference>
<feature type="binding site" evidence="7">
    <location>
        <begin position="385"/>
        <end position="388"/>
    </location>
    <ligand>
        <name>meso-2,6-diaminopimelate</name>
        <dbReference type="ChEBI" id="CHEBI:57791"/>
    </ligand>
</feature>
<reference evidence="11 12" key="1">
    <citation type="journal article" date="2015" name="Nature">
        <title>rRNA introns, odd ribosomes, and small enigmatic genomes across a large radiation of phyla.</title>
        <authorList>
            <person name="Brown C.T."/>
            <person name="Hug L.A."/>
            <person name="Thomas B.C."/>
            <person name="Sharon I."/>
            <person name="Castelle C.J."/>
            <person name="Singh A."/>
            <person name="Wilkins M.J."/>
            <person name="Williams K.H."/>
            <person name="Banfield J.F."/>
        </authorList>
    </citation>
    <scope>NUCLEOTIDE SEQUENCE [LARGE SCALE GENOMIC DNA]</scope>
</reference>
<proteinExistence type="inferred from homology"/>
<feature type="binding site" evidence="7">
    <location>
        <position position="361"/>
    </location>
    <ligand>
        <name>meso-2,6-diaminopimelate</name>
        <dbReference type="ChEBI" id="CHEBI:57791"/>
    </ligand>
</feature>
<evidence type="ECO:0000256" key="3">
    <source>
        <dbReference type="ARBA" id="ARBA00022960"/>
    </source>
</evidence>
<dbReference type="EC" id="6.3.2.13" evidence="7"/>
<comment type="pathway">
    <text evidence="7">Cell wall biogenesis; peptidoglycan biosynthesis.</text>
</comment>
<feature type="binding site" evidence="7">
    <location>
        <position position="439"/>
    </location>
    <ligand>
        <name>meso-2,6-diaminopimelate</name>
        <dbReference type="ChEBI" id="CHEBI:57791"/>
    </ligand>
</feature>
<comment type="caution">
    <text evidence="7">Lacks conserved residue(s) required for the propagation of feature annotation.</text>
</comment>
<evidence type="ECO:0000256" key="1">
    <source>
        <dbReference type="ARBA" id="ARBA00005898"/>
    </source>
</evidence>
<feature type="binding site" evidence="7">
    <location>
        <position position="443"/>
    </location>
    <ligand>
        <name>meso-2,6-diaminopimelate</name>
        <dbReference type="ChEBI" id="CHEBI:57791"/>
    </ligand>
</feature>
<dbReference type="Proteomes" id="UP000034952">
    <property type="component" value="Unassembled WGS sequence"/>
</dbReference>
<sequence length="466" mass="51345">MKILNELLNDIAILETHGNIDAGVSSISLDSRAILPHSLFVALVGNVTDGHNFIDEVIEKGAKTIVYEKDIGEFRGGITYIKVADSHEAVGLLASNFYGNPSQKMKLVGITGTSGKTTTATLLHQLFRDLGYKAGLIGTVVNKINDFSEEAHRTTPDAVTLNELLARMVDEGCEYCFMEVSSHSVSEKRISGLHFVGGIFTNLSLDHLDYHKTLDSYADAKKEFFDMIPMAGFAIANIDDERGEYMLSTTKAHTYTLSLKKKANFNERFESRLIGEFNAYNLLGIYAVAVLLGQEKAKVIEIIKNLEAVPGRFQYYKSDNGVIGIVDYAHKPDALENVLKTANDMKGNGKLIVVVGCGGDRDKSKRPIMAKIGYDMSDILVLTSDNPRTEKPADILEDMRKGIDGLPTDSKVYIIPDRREAIAKACLSAVQGDIILIAGKGHETYQEVNGVQTHFDDLEELHKYLK</sequence>
<name>A0A0G0BRJ5_9BACT</name>
<comment type="cofactor">
    <cofactor evidence="7">
        <name>Mg(2+)</name>
        <dbReference type="ChEBI" id="CHEBI:18420"/>
    </cofactor>
</comment>
<dbReference type="GO" id="GO:0000287">
    <property type="term" value="F:magnesium ion binding"/>
    <property type="evidence" value="ECO:0007669"/>
    <property type="project" value="UniProtKB-UniRule"/>
</dbReference>
<feature type="binding site" evidence="7">
    <location>
        <position position="29"/>
    </location>
    <ligand>
        <name>UDP-N-acetyl-alpha-D-muramoyl-L-alanyl-D-glutamate</name>
        <dbReference type="ChEBI" id="CHEBI:83900"/>
    </ligand>
</feature>
<feature type="binding site" evidence="7">
    <location>
        <position position="189"/>
    </location>
    <ligand>
        <name>UDP-N-acetyl-alpha-D-muramoyl-L-alanyl-D-glutamate</name>
        <dbReference type="ChEBI" id="CHEBI:83900"/>
    </ligand>
</feature>
<evidence type="ECO:0000313" key="12">
    <source>
        <dbReference type="Proteomes" id="UP000034952"/>
    </source>
</evidence>
<comment type="caution">
    <text evidence="11">The sequence shown here is derived from an EMBL/GenBank/DDBJ whole genome shotgun (WGS) entry which is preliminary data.</text>
</comment>
<dbReference type="Pfam" id="PF02875">
    <property type="entry name" value="Mur_ligase_C"/>
    <property type="match status" value="1"/>
</dbReference>
<comment type="PTM">
    <text evidence="7">Carboxylation is probably crucial for Mg(2+) binding and, consequently, for the gamma-phosphate positioning of ATP.</text>
</comment>
<evidence type="ECO:0000259" key="10">
    <source>
        <dbReference type="Pfam" id="PF08245"/>
    </source>
</evidence>
<dbReference type="GO" id="GO:0008360">
    <property type="term" value="P:regulation of cell shape"/>
    <property type="evidence" value="ECO:0007669"/>
    <property type="project" value="UniProtKB-KW"/>
</dbReference>
<dbReference type="GO" id="GO:0051301">
    <property type="term" value="P:cell division"/>
    <property type="evidence" value="ECO:0007669"/>
    <property type="project" value="UniProtKB-KW"/>
</dbReference>
<dbReference type="GO" id="GO:0071555">
    <property type="term" value="P:cell wall organization"/>
    <property type="evidence" value="ECO:0007669"/>
    <property type="project" value="UniProtKB-KW"/>
</dbReference>
<dbReference type="InterPro" id="IPR036615">
    <property type="entry name" value="Mur_ligase_C_dom_sf"/>
</dbReference>
<dbReference type="Gene3D" id="3.40.1390.10">
    <property type="entry name" value="MurE/MurF, N-terminal domain"/>
    <property type="match status" value="1"/>
</dbReference>
<evidence type="ECO:0000313" key="11">
    <source>
        <dbReference type="EMBL" id="KKP66266.1"/>
    </source>
</evidence>
<feature type="short sequence motif" description="Meso-diaminopimelate recognition motif" evidence="7">
    <location>
        <begin position="385"/>
        <end position="388"/>
    </location>
</feature>
<keyword evidence="4 7" id="KW-0573">Peptidoglycan synthesis</keyword>
<dbReference type="PANTHER" id="PTHR23135">
    <property type="entry name" value="MUR LIGASE FAMILY MEMBER"/>
    <property type="match status" value="1"/>
</dbReference>
<feature type="binding site" evidence="7">
    <location>
        <begin position="112"/>
        <end position="118"/>
    </location>
    <ligand>
        <name>ATP</name>
        <dbReference type="ChEBI" id="CHEBI:30616"/>
    </ligand>
</feature>
<keyword evidence="2 7" id="KW-0132">Cell division</keyword>
<evidence type="ECO:0000259" key="8">
    <source>
        <dbReference type="Pfam" id="PF01225"/>
    </source>
</evidence>
<feature type="domain" description="Mur ligase C-terminal" evidence="9">
    <location>
        <begin position="311"/>
        <end position="441"/>
    </location>
</feature>
<comment type="function">
    <text evidence="7">Catalyzes the addition of meso-diaminopimelic acid to the nucleotide precursor UDP-N-acetylmuramoyl-L-alanyl-D-glutamate (UMAG) in the biosynthesis of bacterial cell-wall peptidoglycan.</text>
</comment>
<dbReference type="InterPro" id="IPR004101">
    <property type="entry name" value="Mur_ligase_C"/>
</dbReference>
<dbReference type="InterPro" id="IPR013221">
    <property type="entry name" value="Mur_ligase_cen"/>
</dbReference>
<comment type="similarity">
    <text evidence="1 7">Belongs to the MurCDEF family. MurE subfamily.</text>
</comment>
<dbReference type="UniPathway" id="UPA00219"/>
<keyword evidence="7" id="KW-0067">ATP-binding</keyword>
<gene>
    <name evidence="7" type="primary">murE</name>
    <name evidence="11" type="ORF">UR64_C0010G0031</name>
</gene>
<dbReference type="SUPFAM" id="SSF53244">
    <property type="entry name" value="MurD-like peptide ligases, peptide-binding domain"/>
    <property type="match status" value="1"/>
</dbReference>
<keyword evidence="3 7" id="KW-0133">Cell shape</keyword>
<keyword evidence="7 11" id="KW-0436">Ligase</keyword>
<feature type="binding site" evidence="7">
    <location>
        <position position="31"/>
    </location>
    <ligand>
        <name>UDP-N-acetyl-alpha-D-muramoyl-L-alanyl-D-glutamate</name>
        <dbReference type="ChEBI" id="CHEBI:83900"/>
    </ligand>
</feature>
<dbReference type="InterPro" id="IPR036565">
    <property type="entry name" value="Mur-like_cat_sf"/>
</dbReference>
<evidence type="ECO:0000256" key="4">
    <source>
        <dbReference type="ARBA" id="ARBA00022984"/>
    </source>
</evidence>
<evidence type="ECO:0000256" key="5">
    <source>
        <dbReference type="ARBA" id="ARBA00023306"/>
    </source>
</evidence>
<dbReference type="EMBL" id="LBPY01000010">
    <property type="protein sequence ID" value="KKP66266.1"/>
    <property type="molecule type" value="Genomic_DNA"/>
</dbReference>
<organism evidence="11 12">
    <name type="scientific">Candidatus Nomurabacteria bacterium GW2011_GWE1_35_16</name>
    <dbReference type="NCBI Taxonomy" id="1618761"/>
    <lineage>
        <taxon>Bacteria</taxon>
        <taxon>Candidatus Nomuraibacteriota</taxon>
    </lineage>
</organism>
<dbReference type="SUPFAM" id="SSF53623">
    <property type="entry name" value="MurD-like peptide ligases, catalytic domain"/>
    <property type="match status" value="1"/>
</dbReference>
<dbReference type="GO" id="GO:0008765">
    <property type="term" value="F:UDP-N-acetylmuramoylalanyl-D-glutamate-2,6-diaminopimelate ligase activity"/>
    <property type="evidence" value="ECO:0007669"/>
    <property type="project" value="UniProtKB-UniRule"/>
</dbReference>
<feature type="binding site" evidence="7">
    <location>
        <position position="181"/>
    </location>
    <ligand>
        <name>UDP-N-acetyl-alpha-D-muramoyl-L-alanyl-D-glutamate</name>
        <dbReference type="ChEBI" id="CHEBI:83900"/>
    </ligand>
</feature>
<feature type="binding site" evidence="7">
    <location>
        <begin position="154"/>
        <end position="155"/>
    </location>
    <ligand>
        <name>UDP-N-acetyl-alpha-D-muramoyl-L-alanyl-D-glutamate</name>
        <dbReference type="ChEBI" id="CHEBI:83900"/>
    </ligand>
</feature>
<dbReference type="Pfam" id="PF01225">
    <property type="entry name" value="Mur_ligase"/>
    <property type="match status" value="1"/>
</dbReference>
<dbReference type="GO" id="GO:0009252">
    <property type="term" value="P:peptidoglycan biosynthetic process"/>
    <property type="evidence" value="ECO:0007669"/>
    <property type="project" value="UniProtKB-UniRule"/>
</dbReference>
<keyword evidence="7" id="KW-0547">Nucleotide-binding</keyword>
<dbReference type="InterPro" id="IPR035911">
    <property type="entry name" value="MurE/MurF_N"/>
</dbReference>
<dbReference type="PATRIC" id="fig|1618761.3.peg.534"/>
<evidence type="ECO:0000256" key="6">
    <source>
        <dbReference type="ARBA" id="ARBA00023316"/>
    </source>
</evidence>
<dbReference type="Pfam" id="PF08245">
    <property type="entry name" value="Mur_ligase_M"/>
    <property type="match status" value="1"/>
</dbReference>
<dbReference type="GO" id="GO:0005737">
    <property type="term" value="C:cytoplasm"/>
    <property type="evidence" value="ECO:0007669"/>
    <property type="project" value="UniProtKB-SubCell"/>
</dbReference>
<dbReference type="Gene3D" id="3.40.1190.10">
    <property type="entry name" value="Mur-like, catalytic domain"/>
    <property type="match status" value="1"/>
</dbReference>
<evidence type="ECO:0000256" key="2">
    <source>
        <dbReference type="ARBA" id="ARBA00022618"/>
    </source>
</evidence>
<feature type="domain" description="Mur ligase N-terminal catalytic" evidence="8">
    <location>
        <begin position="24"/>
        <end position="98"/>
    </location>
</feature>
<dbReference type="InterPro" id="IPR005761">
    <property type="entry name" value="UDP-N-AcMur-Glu-dNH2Pim_ligase"/>
</dbReference>
<keyword evidence="5 7" id="KW-0131">Cell cycle</keyword>
<dbReference type="PANTHER" id="PTHR23135:SF4">
    <property type="entry name" value="UDP-N-ACETYLMURAMOYL-L-ALANYL-D-GLUTAMATE--2,6-DIAMINOPIMELATE LIGASE MURE HOMOLOG, CHLOROPLASTIC"/>
    <property type="match status" value="1"/>
</dbReference>
<keyword evidence="6 7" id="KW-0961">Cell wall biogenesis/degradation</keyword>
<dbReference type="AlphaFoldDB" id="A0A0G0BRJ5"/>
<dbReference type="HAMAP" id="MF_00208">
    <property type="entry name" value="MurE"/>
    <property type="match status" value="1"/>
</dbReference>
<keyword evidence="7" id="KW-0460">Magnesium</keyword>
<keyword evidence="7" id="KW-0963">Cytoplasm</keyword>
<dbReference type="InterPro" id="IPR000713">
    <property type="entry name" value="Mur_ligase_N"/>
</dbReference>
<evidence type="ECO:0000259" key="9">
    <source>
        <dbReference type="Pfam" id="PF02875"/>
    </source>
</evidence>
<dbReference type="GO" id="GO:0005524">
    <property type="term" value="F:ATP binding"/>
    <property type="evidence" value="ECO:0007669"/>
    <property type="project" value="UniProtKB-UniRule"/>
</dbReference>
<dbReference type="SUPFAM" id="SSF63418">
    <property type="entry name" value="MurE/MurF N-terminal domain"/>
    <property type="match status" value="1"/>
</dbReference>
<accession>A0A0G0BRJ5</accession>
<comment type="catalytic activity">
    <reaction evidence="7">
        <text>UDP-N-acetyl-alpha-D-muramoyl-L-alanyl-D-glutamate + meso-2,6-diaminopimelate + ATP = UDP-N-acetyl-alpha-D-muramoyl-L-alanyl-gamma-D-glutamyl-meso-2,6-diaminopimelate + ADP + phosphate + H(+)</text>
        <dbReference type="Rhea" id="RHEA:23676"/>
        <dbReference type="ChEBI" id="CHEBI:15378"/>
        <dbReference type="ChEBI" id="CHEBI:30616"/>
        <dbReference type="ChEBI" id="CHEBI:43474"/>
        <dbReference type="ChEBI" id="CHEBI:57791"/>
        <dbReference type="ChEBI" id="CHEBI:83900"/>
        <dbReference type="ChEBI" id="CHEBI:83905"/>
        <dbReference type="ChEBI" id="CHEBI:456216"/>
        <dbReference type="EC" id="6.3.2.13"/>
    </reaction>
</comment>
<protein>
    <recommendedName>
        <fullName evidence="7">UDP-N-acetylmuramoyl-L-alanyl-D-glutamate--2,6-diaminopimelate ligase</fullName>
        <ecNumber evidence="7">6.3.2.13</ecNumber>
    </recommendedName>
    <alternativeName>
        <fullName evidence="7">Meso-A2pm-adding enzyme</fullName>
    </alternativeName>
    <alternativeName>
        <fullName evidence="7">Meso-diaminopimelate-adding enzyme</fullName>
    </alternativeName>
    <alternativeName>
        <fullName evidence="7">UDP-MurNAc-L-Ala-D-Glu:meso-diaminopimelate ligase</fullName>
    </alternativeName>
    <alternativeName>
        <fullName evidence="7">UDP-MurNAc-tripeptide synthetase</fullName>
    </alternativeName>
    <alternativeName>
        <fullName evidence="7">UDP-N-acetylmuramyl-tripeptide synthetase</fullName>
    </alternativeName>
</protein>
<feature type="domain" description="Mur ligase central" evidence="10">
    <location>
        <begin position="110"/>
        <end position="286"/>
    </location>
</feature>
<evidence type="ECO:0000256" key="7">
    <source>
        <dbReference type="HAMAP-Rule" id="MF_00208"/>
    </source>
</evidence>
<feature type="modified residue" description="N6-carboxylysine" evidence="7">
    <location>
        <position position="221"/>
    </location>
</feature>
<comment type="subcellular location">
    <subcellularLocation>
        <location evidence="7">Cytoplasm</location>
    </subcellularLocation>
</comment>